<keyword evidence="8 11" id="KW-0456">Lyase</keyword>
<dbReference type="SUPFAM" id="SSF56276">
    <property type="entry name" value="S-adenosylmethionine decarboxylase"/>
    <property type="match status" value="1"/>
</dbReference>
<keyword evidence="5" id="KW-0745">Spermidine biosynthesis</keyword>
<evidence type="ECO:0000256" key="8">
    <source>
        <dbReference type="ARBA" id="ARBA00023239"/>
    </source>
</evidence>
<dbReference type="GO" id="GO:0005829">
    <property type="term" value="C:cytosol"/>
    <property type="evidence" value="ECO:0007669"/>
    <property type="project" value="TreeGrafter"/>
</dbReference>
<evidence type="ECO:0000256" key="6">
    <source>
        <dbReference type="ARBA" id="ARBA00023115"/>
    </source>
</evidence>
<dbReference type="InterPro" id="IPR042286">
    <property type="entry name" value="AdoMetDC_C"/>
</dbReference>
<evidence type="ECO:0000256" key="10">
    <source>
        <dbReference type="ARBA" id="ARBA00023317"/>
    </source>
</evidence>
<dbReference type="InterPro" id="IPR003826">
    <property type="entry name" value="AdoMetDC_fam_prok"/>
</dbReference>
<reference evidence="11 12" key="1">
    <citation type="submission" date="2023-09" db="EMBL/GenBank/DDBJ databases">
        <authorList>
            <person name="Rey-Velasco X."/>
        </authorList>
    </citation>
    <scope>NUCLEOTIDE SEQUENCE [LARGE SCALE GENOMIC DNA]</scope>
    <source>
        <strain evidence="11 12">W409</strain>
    </source>
</reference>
<evidence type="ECO:0000256" key="2">
    <source>
        <dbReference type="ARBA" id="ARBA00022691"/>
    </source>
</evidence>
<dbReference type="AlphaFoldDB" id="A0AAW8R170"/>
<organism evidence="11 12">
    <name type="scientific">Brumicola blandensis</name>
    <dbReference type="NCBI Taxonomy" id="3075611"/>
    <lineage>
        <taxon>Bacteria</taxon>
        <taxon>Pseudomonadati</taxon>
        <taxon>Pseudomonadota</taxon>
        <taxon>Gammaproteobacteria</taxon>
        <taxon>Alteromonadales</taxon>
        <taxon>Alteromonadaceae</taxon>
        <taxon>Brumicola</taxon>
    </lineage>
</organism>
<dbReference type="GO" id="GO:0008295">
    <property type="term" value="P:spermidine biosynthetic process"/>
    <property type="evidence" value="ECO:0007669"/>
    <property type="project" value="UniProtKB-KW"/>
</dbReference>
<dbReference type="GO" id="GO:0004014">
    <property type="term" value="F:adenosylmethionine decarboxylase activity"/>
    <property type="evidence" value="ECO:0007669"/>
    <property type="project" value="UniProtKB-EC"/>
</dbReference>
<dbReference type="Gene3D" id="3.30.160.750">
    <property type="match status" value="1"/>
</dbReference>
<dbReference type="PANTHER" id="PTHR33866:SF2">
    <property type="entry name" value="S-ADENOSYLMETHIONINE DECARBOXYLASE PROENZYME"/>
    <property type="match status" value="1"/>
</dbReference>
<keyword evidence="7" id="KW-0865">Zymogen</keyword>
<evidence type="ECO:0000256" key="5">
    <source>
        <dbReference type="ARBA" id="ARBA00023066"/>
    </source>
</evidence>
<name>A0AAW8R170_9ALTE</name>
<evidence type="ECO:0000256" key="4">
    <source>
        <dbReference type="ARBA" id="ARBA00022813"/>
    </source>
</evidence>
<comment type="caution">
    <text evidence="11">The sequence shown here is derived from an EMBL/GenBank/DDBJ whole genome shotgun (WGS) entry which is preliminary data.</text>
</comment>
<protein>
    <submittedName>
        <fullName evidence="11">Adenosylmethionine decarboxylase</fullName>
        <ecNumber evidence="11">4.1.1.50</ecNumber>
    </submittedName>
</protein>
<dbReference type="EC" id="4.1.1.50" evidence="11"/>
<proteinExistence type="predicted"/>
<dbReference type="Proteomes" id="UP001249020">
    <property type="component" value="Unassembled WGS sequence"/>
</dbReference>
<dbReference type="InterPro" id="IPR017716">
    <property type="entry name" value="S-AdoMet_deCOase_pro-enz"/>
</dbReference>
<dbReference type="InterPro" id="IPR016067">
    <property type="entry name" value="S-AdoMet_deCO2ase_core"/>
</dbReference>
<keyword evidence="6" id="KW-0620">Polyamine biosynthesis</keyword>
<accession>A0AAW8R170</accession>
<evidence type="ECO:0000256" key="7">
    <source>
        <dbReference type="ARBA" id="ARBA00023145"/>
    </source>
</evidence>
<dbReference type="Gene3D" id="3.30.360.110">
    <property type="entry name" value="S-adenosylmethionine decarboxylase domain"/>
    <property type="match status" value="1"/>
</dbReference>
<dbReference type="PANTHER" id="PTHR33866">
    <property type="entry name" value="S-ADENOSYLMETHIONINE DECARBOXYLASE PROENZYME"/>
    <property type="match status" value="1"/>
</dbReference>
<gene>
    <name evidence="11" type="primary">speD</name>
    <name evidence="11" type="ORF">RM544_05310</name>
</gene>
<dbReference type="EMBL" id="JAVRIE010000002">
    <property type="protein sequence ID" value="MDT0581946.1"/>
    <property type="molecule type" value="Genomic_DNA"/>
</dbReference>
<dbReference type="NCBIfam" id="TIGR03330">
    <property type="entry name" value="SAM_DCase_Bsu"/>
    <property type="match status" value="1"/>
</dbReference>
<evidence type="ECO:0000256" key="3">
    <source>
        <dbReference type="ARBA" id="ARBA00022793"/>
    </source>
</evidence>
<evidence type="ECO:0000313" key="11">
    <source>
        <dbReference type="EMBL" id="MDT0581946.1"/>
    </source>
</evidence>
<keyword evidence="12" id="KW-1185">Reference proteome</keyword>
<keyword evidence="2" id="KW-0949">S-adenosyl-L-methionine</keyword>
<sequence length="127" mass="13742">MSQPNFAPGKHVLLDFYKASHLCDADFIKTALQSAANACGATVLNIQVHSFGEGQGITGVALLAESHISIHTWPETHFAAIDIFMCGDCDPEQAITPLEKSFKPQKIDKQVYSRGGQSDAGLRRKIA</sequence>
<keyword evidence="4" id="KW-0068">Autocatalytic cleavage</keyword>
<evidence type="ECO:0000313" key="12">
    <source>
        <dbReference type="Proteomes" id="UP001249020"/>
    </source>
</evidence>
<keyword evidence="10" id="KW-0670">Pyruvate</keyword>
<dbReference type="Pfam" id="PF02675">
    <property type="entry name" value="AdoMet_dc"/>
    <property type="match status" value="1"/>
</dbReference>
<evidence type="ECO:0000256" key="1">
    <source>
        <dbReference type="ARBA" id="ARBA00001928"/>
    </source>
</evidence>
<evidence type="ECO:0000256" key="9">
    <source>
        <dbReference type="ARBA" id="ARBA00023270"/>
    </source>
</evidence>
<comment type="cofactor">
    <cofactor evidence="1">
        <name>pyruvate</name>
        <dbReference type="ChEBI" id="CHEBI:15361"/>
    </cofactor>
</comment>
<keyword evidence="9" id="KW-0704">Schiff base</keyword>
<keyword evidence="3" id="KW-0210">Decarboxylase</keyword>
<dbReference type="InterPro" id="IPR042284">
    <property type="entry name" value="AdoMetDC_N"/>
</dbReference>
<dbReference type="RefSeq" id="WP_311360741.1">
    <property type="nucleotide sequence ID" value="NZ_JAVRIE010000002.1"/>
</dbReference>